<dbReference type="Proteomes" id="UP000014500">
    <property type="component" value="Unassembled WGS sequence"/>
</dbReference>
<dbReference type="Gene3D" id="3.40.50.720">
    <property type="entry name" value="NAD(P)-binding Rossmann-like Domain"/>
    <property type="match status" value="1"/>
</dbReference>
<dbReference type="STRING" id="126957.T1IQE8"/>
<evidence type="ECO:0000313" key="14">
    <source>
        <dbReference type="EnsemblMetazoa" id="SMAR003260-PA"/>
    </source>
</evidence>
<evidence type="ECO:0000313" key="15">
    <source>
        <dbReference type="Proteomes" id="UP000014500"/>
    </source>
</evidence>
<dbReference type="Pfam" id="PF00106">
    <property type="entry name" value="adh_short"/>
    <property type="match status" value="1"/>
</dbReference>
<comment type="similarity">
    <text evidence="2 12">Belongs to the short-chain dehydrogenases/reductases (SDR) family.</text>
</comment>
<keyword evidence="5 13" id="KW-1133">Transmembrane helix</keyword>
<dbReference type="AlphaFoldDB" id="T1IQE8"/>
<evidence type="ECO:0000256" key="9">
    <source>
        <dbReference type="ARBA" id="ARBA00059620"/>
    </source>
</evidence>
<evidence type="ECO:0000256" key="4">
    <source>
        <dbReference type="ARBA" id="ARBA00022857"/>
    </source>
</evidence>
<protein>
    <recommendedName>
        <fullName evidence="10">Short-chain dehydrogenase/reductase 3</fullName>
    </recommendedName>
    <alternativeName>
        <fullName evidence="11">Retinal short-chain dehydrogenase/reductase 1</fullName>
    </alternativeName>
</protein>
<dbReference type="EnsemblMetazoa" id="SMAR003260-RA">
    <property type="protein sequence ID" value="SMAR003260-PA"/>
    <property type="gene ID" value="SMAR003260"/>
</dbReference>
<dbReference type="GO" id="GO:0052650">
    <property type="term" value="F:all-trans-retinol dehydrogenase (NADP+) activity"/>
    <property type="evidence" value="ECO:0007669"/>
    <property type="project" value="UniProtKB-ARBA"/>
</dbReference>
<evidence type="ECO:0000256" key="1">
    <source>
        <dbReference type="ARBA" id="ARBA00004141"/>
    </source>
</evidence>
<keyword evidence="3 13" id="KW-0812">Transmembrane</keyword>
<dbReference type="PANTHER" id="PTHR24322">
    <property type="entry name" value="PKSB"/>
    <property type="match status" value="1"/>
</dbReference>
<keyword evidence="15" id="KW-1185">Reference proteome</keyword>
<dbReference type="eggNOG" id="KOG1201">
    <property type="taxonomic scope" value="Eukaryota"/>
</dbReference>
<reference evidence="14" key="2">
    <citation type="submission" date="2015-02" db="UniProtKB">
        <authorList>
            <consortium name="EnsemblMetazoa"/>
        </authorList>
    </citation>
    <scope>IDENTIFICATION</scope>
</reference>
<name>T1IQE8_STRMM</name>
<proteinExistence type="inferred from homology"/>
<evidence type="ECO:0000256" key="2">
    <source>
        <dbReference type="ARBA" id="ARBA00006484"/>
    </source>
</evidence>
<reference evidence="15" key="1">
    <citation type="submission" date="2011-05" db="EMBL/GenBank/DDBJ databases">
        <authorList>
            <person name="Richards S.R."/>
            <person name="Qu J."/>
            <person name="Jiang H."/>
            <person name="Jhangiani S.N."/>
            <person name="Agravi P."/>
            <person name="Goodspeed R."/>
            <person name="Gross S."/>
            <person name="Mandapat C."/>
            <person name="Jackson L."/>
            <person name="Mathew T."/>
            <person name="Pu L."/>
            <person name="Thornton R."/>
            <person name="Saada N."/>
            <person name="Wilczek-Boney K.B."/>
            <person name="Lee S."/>
            <person name="Kovar C."/>
            <person name="Wu Y."/>
            <person name="Scherer S.E."/>
            <person name="Worley K.C."/>
            <person name="Muzny D.M."/>
            <person name="Gibbs R."/>
        </authorList>
    </citation>
    <scope>NUCLEOTIDE SEQUENCE</scope>
    <source>
        <strain evidence="15">Brora</strain>
    </source>
</reference>
<comment type="subcellular location">
    <subcellularLocation>
        <location evidence="1">Membrane</location>
        <topology evidence="1">Multi-pass membrane protein</topology>
    </subcellularLocation>
</comment>
<evidence type="ECO:0000256" key="8">
    <source>
        <dbReference type="ARBA" id="ARBA00023136"/>
    </source>
</evidence>
<evidence type="ECO:0000256" key="11">
    <source>
        <dbReference type="ARBA" id="ARBA00082544"/>
    </source>
</evidence>
<evidence type="ECO:0000256" key="5">
    <source>
        <dbReference type="ARBA" id="ARBA00022989"/>
    </source>
</evidence>
<dbReference type="PANTHER" id="PTHR24322:SF736">
    <property type="entry name" value="RETINOL DEHYDROGENASE 10"/>
    <property type="match status" value="1"/>
</dbReference>
<evidence type="ECO:0000256" key="7">
    <source>
        <dbReference type="ARBA" id="ARBA00023098"/>
    </source>
</evidence>
<keyword evidence="6" id="KW-0560">Oxidoreductase</keyword>
<dbReference type="CDD" id="cd05339">
    <property type="entry name" value="17beta-HSDXI-like_SDR_c"/>
    <property type="match status" value="1"/>
</dbReference>
<sequence length="297" mass="33771">MILCVYALSLFIIDLIQLSWHCFIATIAAIYNLIIWPVKKSLKGEIILVTGAGHGVGRELAFEFSQRGGQLVLWDIDENGLRQALSDIKKANGKAACYKCDVTDREAVKQTALKVREEIGNITILVNNAGILYSKPFENCSYENIRKTIEVNLMAHFWTIQEFLPKMMEMNHGHIVAMSSLGAKVAIPNLLPCCTSKFAVTGLMEALGEELRYYKKPNIFLTTVYPFIINTGYPLLNPLIEPDFAAQKIINEVQRNAEHVYIPFHWEYLVRFMPLLPRKVQKLVFDFFDVGVNPQRD</sequence>
<feature type="transmembrane region" description="Helical" evidence="13">
    <location>
        <begin position="6"/>
        <end position="34"/>
    </location>
</feature>
<dbReference type="PRINTS" id="PR00080">
    <property type="entry name" value="SDRFAMILY"/>
</dbReference>
<keyword evidence="8 13" id="KW-0472">Membrane</keyword>
<evidence type="ECO:0000256" key="3">
    <source>
        <dbReference type="ARBA" id="ARBA00022692"/>
    </source>
</evidence>
<dbReference type="GO" id="GO:0005811">
    <property type="term" value="C:lipid droplet"/>
    <property type="evidence" value="ECO:0007669"/>
    <property type="project" value="TreeGrafter"/>
</dbReference>
<dbReference type="InterPro" id="IPR036291">
    <property type="entry name" value="NAD(P)-bd_dom_sf"/>
</dbReference>
<dbReference type="FunFam" id="3.40.50.720:FF:000131">
    <property type="entry name" value="Short-chain dehydrogenase/reductase 3"/>
    <property type="match status" value="1"/>
</dbReference>
<dbReference type="GO" id="GO:0016020">
    <property type="term" value="C:membrane"/>
    <property type="evidence" value="ECO:0007669"/>
    <property type="project" value="UniProtKB-SubCell"/>
</dbReference>
<evidence type="ECO:0000256" key="6">
    <source>
        <dbReference type="ARBA" id="ARBA00023002"/>
    </source>
</evidence>
<accession>T1IQE8</accession>
<evidence type="ECO:0000256" key="10">
    <source>
        <dbReference type="ARBA" id="ARBA00068717"/>
    </source>
</evidence>
<dbReference type="EMBL" id="JH431307">
    <property type="status" value="NOT_ANNOTATED_CDS"/>
    <property type="molecule type" value="Genomic_DNA"/>
</dbReference>
<evidence type="ECO:0000256" key="13">
    <source>
        <dbReference type="SAM" id="Phobius"/>
    </source>
</evidence>
<dbReference type="HOGENOM" id="CLU_010194_2_5_1"/>
<comment type="function">
    <text evidence="9">Catalyzes the reduction of all-trans-retinal to all-trans-retinol in the presence of NADPH.</text>
</comment>
<dbReference type="PhylomeDB" id="T1IQE8"/>
<dbReference type="OMA" id="DIIRWIT"/>
<keyword evidence="7" id="KW-0443">Lipid metabolism</keyword>
<dbReference type="PRINTS" id="PR00081">
    <property type="entry name" value="GDHRDH"/>
</dbReference>
<evidence type="ECO:0000256" key="12">
    <source>
        <dbReference type="RuleBase" id="RU000363"/>
    </source>
</evidence>
<keyword evidence="4" id="KW-0521">NADP</keyword>
<dbReference type="InterPro" id="IPR002347">
    <property type="entry name" value="SDR_fam"/>
</dbReference>
<dbReference type="SUPFAM" id="SSF51735">
    <property type="entry name" value="NAD(P)-binding Rossmann-fold domains"/>
    <property type="match status" value="1"/>
</dbReference>
<organism evidence="14 15">
    <name type="scientific">Strigamia maritima</name>
    <name type="common">European centipede</name>
    <name type="synonym">Geophilus maritimus</name>
    <dbReference type="NCBI Taxonomy" id="126957"/>
    <lineage>
        <taxon>Eukaryota</taxon>
        <taxon>Metazoa</taxon>
        <taxon>Ecdysozoa</taxon>
        <taxon>Arthropoda</taxon>
        <taxon>Myriapoda</taxon>
        <taxon>Chilopoda</taxon>
        <taxon>Pleurostigmophora</taxon>
        <taxon>Geophilomorpha</taxon>
        <taxon>Linotaeniidae</taxon>
        <taxon>Strigamia</taxon>
    </lineage>
</organism>